<dbReference type="PRINTS" id="PR00919">
    <property type="entry name" value="THERMOPTASE"/>
</dbReference>
<sequence length="415" mass="47072">MLQKRFNVDKKRLEKYAELIVKSGLNVQKGQEVVVRCGLDQPEFVAMVVEELYKAGAERVTMEWDYMPVTKLAYEYRSLESLSEFTEIAEAKLKRRADKFSCLLWLDSEDPDGLNGTDHEKIAKARMAQYPFIKPYNDAIENKYQWCIAAVPGKEWAEKVFPGLPADEAVEKLWEAILDASRVDDDPVAAWDRHNKTLKERCAFLNEHRFDYLEYKSSNGTDFKVWLNEKGLFLGGAEKNLNNNIWYNPNIPSEEVFTSPLSGKAEGKVVATKPLSYQGKLIENFWVEFKDGKVVKTGAEKNGDLLDQMVKMDEGASRLGECALIAYDSPINNTGILFYNTLFDENASCHLALGRGFTNCLEGYENLTFEQCTAMGVNDSMIHVDFMIGSKDMSIVGVMKNGTRIQIFKDGNWAI</sequence>
<evidence type="ECO:0000256" key="3">
    <source>
        <dbReference type="ARBA" id="ARBA00001947"/>
    </source>
</evidence>
<reference evidence="10" key="2">
    <citation type="journal article" date="2021" name="PeerJ">
        <title>Extensive microbial diversity within the chicken gut microbiome revealed by metagenomics and culture.</title>
        <authorList>
            <person name="Gilroy R."/>
            <person name="Ravi A."/>
            <person name="Getino M."/>
            <person name="Pursley I."/>
            <person name="Horton D.L."/>
            <person name="Alikhan N.F."/>
            <person name="Baker D."/>
            <person name="Gharbi K."/>
            <person name="Hall N."/>
            <person name="Watson M."/>
            <person name="Adriaenssens E.M."/>
            <person name="Foster-Nyarko E."/>
            <person name="Jarju S."/>
            <person name="Secka A."/>
            <person name="Antonio M."/>
            <person name="Oren A."/>
            <person name="Chaudhuri R.R."/>
            <person name="La Ragione R."/>
            <person name="Hildebrand F."/>
            <person name="Pallen M.J."/>
        </authorList>
    </citation>
    <scope>NUCLEOTIDE SEQUENCE</scope>
    <source>
        <strain evidence="10">ChiW25-3613</strain>
    </source>
</reference>
<keyword evidence="9" id="KW-0482">Metalloprotease</keyword>
<dbReference type="PANTHER" id="PTHR34448:SF3">
    <property type="entry name" value="AMINOPEPTIDASE AMPS"/>
    <property type="match status" value="1"/>
</dbReference>
<evidence type="ECO:0000256" key="1">
    <source>
        <dbReference type="ARBA" id="ARBA00001941"/>
    </source>
</evidence>
<dbReference type="SUPFAM" id="SSF144052">
    <property type="entry name" value="Thermophilic metalloprotease-like"/>
    <property type="match status" value="1"/>
</dbReference>
<dbReference type="Proteomes" id="UP000824179">
    <property type="component" value="Unassembled WGS sequence"/>
</dbReference>
<dbReference type="PANTHER" id="PTHR34448">
    <property type="entry name" value="AMINOPEPTIDASE"/>
    <property type="match status" value="1"/>
</dbReference>
<keyword evidence="8" id="KW-0378">Hydrolase</keyword>
<evidence type="ECO:0000256" key="9">
    <source>
        <dbReference type="ARBA" id="ARBA00023049"/>
    </source>
</evidence>
<dbReference type="GO" id="GO:0004177">
    <property type="term" value="F:aminopeptidase activity"/>
    <property type="evidence" value="ECO:0007669"/>
    <property type="project" value="UniProtKB-KW"/>
</dbReference>
<gene>
    <name evidence="10" type="ORF">IAB90_07450</name>
</gene>
<dbReference type="AlphaFoldDB" id="A0A9D1AH33"/>
<organism evidence="10 11">
    <name type="scientific">Candidatus Coproplasma stercoripullorum</name>
    <dbReference type="NCBI Taxonomy" id="2840751"/>
    <lineage>
        <taxon>Bacteria</taxon>
        <taxon>Bacillati</taxon>
        <taxon>Bacillota</taxon>
        <taxon>Clostridia</taxon>
        <taxon>Eubacteriales</taxon>
        <taxon>Candidatus Coproplasma</taxon>
    </lineage>
</organism>
<comment type="cofactor">
    <cofactor evidence="2">
        <name>Mg(2+)</name>
        <dbReference type="ChEBI" id="CHEBI:18420"/>
    </cofactor>
</comment>
<reference evidence="10" key="1">
    <citation type="submission" date="2020-10" db="EMBL/GenBank/DDBJ databases">
        <authorList>
            <person name="Gilroy R."/>
        </authorList>
    </citation>
    <scope>NUCLEOTIDE SEQUENCE</scope>
    <source>
        <strain evidence="10">ChiW25-3613</strain>
    </source>
</reference>
<dbReference type="InterPro" id="IPR052170">
    <property type="entry name" value="M29_Exopeptidase"/>
</dbReference>
<dbReference type="InterPro" id="IPR035097">
    <property type="entry name" value="M29_N-terminal"/>
</dbReference>
<comment type="similarity">
    <text evidence="4">Belongs to the peptidase M29 family.</text>
</comment>
<evidence type="ECO:0000256" key="4">
    <source>
        <dbReference type="ARBA" id="ARBA00008236"/>
    </source>
</evidence>
<dbReference type="EMBL" id="DVHB01000130">
    <property type="protein sequence ID" value="HIR40198.1"/>
    <property type="molecule type" value="Genomic_DNA"/>
</dbReference>
<keyword evidence="7" id="KW-0479">Metal-binding</keyword>
<evidence type="ECO:0000256" key="7">
    <source>
        <dbReference type="ARBA" id="ARBA00022723"/>
    </source>
</evidence>
<keyword evidence="6" id="KW-0645">Protease</keyword>
<dbReference type="GO" id="GO:0006508">
    <property type="term" value="P:proteolysis"/>
    <property type="evidence" value="ECO:0007669"/>
    <property type="project" value="UniProtKB-KW"/>
</dbReference>
<dbReference type="InterPro" id="IPR000787">
    <property type="entry name" value="Peptidase_M29"/>
</dbReference>
<dbReference type="GO" id="GO:0008237">
    <property type="term" value="F:metallopeptidase activity"/>
    <property type="evidence" value="ECO:0007669"/>
    <property type="project" value="UniProtKB-KW"/>
</dbReference>
<evidence type="ECO:0000256" key="5">
    <source>
        <dbReference type="ARBA" id="ARBA00022438"/>
    </source>
</evidence>
<evidence type="ECO:0000313" key="10">
    <source>
        <dbReference type="EMBL" id="HIR40198.1"/>
    </source>
</evidence>
<dbReference type="Gene3D" id="3.40.1830.10">
    <property type="entry name" value="Thermophilic metalloprotease (M29)"/>
    <property type="match status" value="1"/>
</dbReference>
<evidence type="ECO:0000256" key="2">
    <source>
        <dbReference type="ARBA" id="ARBA00001946"/>
    </source>
</evidence>
<evidence type="ECO:0000256" key="6">
    <source>
        <dbReference type="ARBA" id="ARBA00022670"/>
    </source>
</evidence>
<protein>
    <submittedName>
        <fullName evidence="10">Aminopeptidase</fullName>
    </submittedName>
</protein>
<evidence type="ECO:0000256" key="8">
    <source>
        <dbReference type="ARBA" id="ARBA00022801"/>
    </source>
</evidence>
<dbReference type="GO" id="GO:0046872">
    <property type="term" value="F:metal ion binding"/>
    <property type="evidence" value="ECO:0007669"/>
    <property type="project" value="UniProtKB-KW"/>
</dbReference>
<keyword evidence="5 10" id="KW-0031">Aminopeptidase</keyword>
<dbReference type="Pfam" id="PF02073">
    <property type="entry name" value="Peptidase_M29"/>
    <property type="match status" value="1"/>
</dbReference>
<proteinExistence type="inferred from homology"/>
<comment type="caution">
    <text evidence="10">The sequence shown here is derived from an EMBL/GenBank/DDBJ whole genome shotgun (WGS) entry which is preliminary data.</text>
</comment>
<comment type="cofactor">
    <cofactor evidence="1">
        <name>Co(2+)</name>
        <dbReference type="ChEBI" id="CHEBI:48828"/>
    </cofactor>
</comment>
<evidence type="ECO:0000313" key="11">
    <source>
        <dbReference type="Proteomes" id="UP000824179"/>
    </source>
</evidence>
<name>A0A9D1AH33_9FIRM</name>
<accession>A0A9D1AH33</accession>
<comment type="cofactor">
    <cofactor evidence="3">
        <name>Zn(2+)</name>
        <dbReference type="ChEBI" id="CHEBI:29105"/>
    </cofactor>
</comment>